<dbReference type="PROSITE" id="PS51257">
    <property type="entry name" value="PROKAR_LIPOPROTEIN"/>
    <property type="match status" value="1"/>
</dbReference>
<proteinExistence type="predicted"/>
<dbReference type="KEGG" id="eaz:JHT90_08725"/>
<keyword evidence="3" id="KW-1185">Reference proteome</keyword>
<reference evidence="2 3" key="1">
    <citation type="submission" date="2021-01" db="EMBL/GenBank/DDBJ databases">
        <title>Entomomonas sp. F2A isolated from a house cricket (Acheta domesticus).</title>
        <authorList>
            <person name="Spergser J."/>
            <person name="Busse H.-J."/>
        </authorList>
    </citation>
    <scope>NUCLEOTIDE SEQUENCE [LARGE SCALE GENOMIC DNA]</scope>
    <source>
        <strain evidence="2 3">F2A</strain>
    </source>
</reference>
<dbReference type="Pfam" id="PF13146">
    <property type="entry name" value="TRL"/>
    <property type="match status" value="1"/>
</dbReference>
<accession>A0A974RVT0</accession>
<protein>
    <submittedName>
        <fullName evidence="2">TRL-like family protein</fullName>
    </submittedName>
</protein>
<feature type="chain" id="PRO_5037930101" evidence="1">
    <location>
        <begin position="19"/>
        <end position="102"/>
    </location>
</feature>
<feature type="signal peptide" evidence="1">
    <location>
        <begin position="1"/>
        <end position="18"/>
    </location>
</feature>
<organism evidence="2 3">
    <name type="scientific">Entomomonas asaccharolytica</name>
    <dbReference type="NCBI Taxonomy" id="2785331"/>
    <lineage>
        <taxon>Bacteria</taxon>
        <taxon>Pseudomonadati</taxon>
        <taxon>Pseudomonadota</taxon>
        <taxon>Gammaproteobacteria</taxon>
        <taxon>Pseudomonadales</taxon>
        <taxon>Pseudomonadaceae</taxon>
        <taxon>Entomomonas</taxon>
    </lineage>
</organism>
<gene>
    <name evidence="2" type="ORF">JHT90_08725</name>
</gene>
<dbReference type="EMBL" id="CP067393">
    <property type="protein sequence ID" value="QQP84501.1"/>
    <property type="molecule type" value="Genomic_DNA"/>
</dbReference>
<evidence type="ECO:0000256" key="1">
    <source>
        <dbReference type="SAM" id="SignalP"/>
    </source>
</evidence>
<sequence length="102" mass="10355">MKKIVGLMGLAILLTGCAGNMSPVGFGLITDVKGPVTATDNSVGSKSGMSCAQNILGLYASGDASILSAKQNAGIRKVSTVDYSSNGIYPFFGKTCVMVTGE</sequence>
<evidence type="ECO:0000313" key="2">
    <source>
        <dbReference type="EMBL" id="QQP84501.1"/>
    </source>
</evidence>
<keyword evidence="1" id="KW-0732">Signal</keyword>
<evidence type="ECO:0000313" key="3">
    <source>
        <dbReference type="Proteomes" id="UP000595278"/>
    </source>
</evidence>
<dbReference type="AlphaFoldDB" id="A0A974RVT0"/>
<name>A0A974RVT0_9GAMM</name>
<dbReference type="Proteomes" id="UP000595278">
    <property type="component" value="Chromosome"/>
</dbReference>
<dbReference type="InterPro" id="IPR025113">
    <property type="entry name" value="TRL-like"/>
</dbReference>
<dbReference type="RefSeq" id="WP_201090398.1">
    <property type="nucleotide sequence ID" value="NZ_CP067393.1"/>
</dbReference>